<dbReference type="InterPro" id="IPR036770">
    <property type="entry name" value="Ankyrin_rpt-contain_sf"/>
</dbReference>
<organism evidence="6 7">
    <name type="scientific">Entomortierella parvispora</name>
    <dbReference type="NCBI Taxonomy" id="205924"/>
    <lineage>
        <taxon>Eukaryota</taxon>
        <taxon>Fungi</taxon>
        <taxon>Fungi incertae sedis</taxon>
        <taxon>Mucoromycota</taxon>
        <taxon>Mortierellomycotina</taxon>
        <taxon>Mortierellomycetes</taxon>
        <taxon>Mortierellales</taxon>
        <taxon>Mortierellaceae</taxon>
        <taxon>Entomortierella</taxon>
    </lineage>
</organism>
<feature type="region of interest" description="Disordered" evidence="4">
    <location>
        <begin position="917"/>
        <end position="966"/>
    </location>
</feature>
<dbReference type="PROSITE" id="PS50297">
    <property type="entry name" value="ANK_REP_REGION"/>
    <property type="match status" value="2"/>
</dbReference>
<feature type="region of interest" description="Disordered" evidence="4">
    <location>
        <begin position="346"/>
        <end position="368"/>
    </location>
</feature>
<dbReference type="Pfam" id="PF12796">
    <property type="entry name" value="Ank_2"/>
    <property type="match status" value="1"/>
</dbReference>
<name>A0A9P3LVU7_9FUNG</name>
<reference evidence="6" key="1">
    <citation type="submission" date="2021-11" db="EMBL/GenBank/DDBJ databases">
        <authorList>
            <person name="Herlambang A."/>
            <person name="Guo Y."/>
            <person name="Takashima Y."/>
            <person name="Nishizawa T."/>
        </authorList>
    </citation>
    <scope>NUCLEOTIDE SEQUENCE</scope>
    <source>
        <strain evidence="6">E1425</strain>
    </source>
</reference>
<feature type="compositionally biased region" description="Gly residues" evidence="4">
    <location>
        <begin position="1025"/>
        <end position="1036"/>
    </location>
</feature>
<dbReference type="SUPFAM" id="SSF48403">
    <property type="entry name" value="Ankyrin repeat"/>
    <property type="match status" value="1"/>
</dbReference>
<sequence length="1068" mass="114829">MTMLPSIDFNNIIKHPLIKATEYSEVHGGTLIKSALTSSSSVHSTSSLSSSTSATSASTADPEYRPVVLKWSRDPADFRDMLHAYSKLRDLPQAPNIVTFYGATREHPSAATSASSTIVSTPSMGFGARAGSLATMAMSISSLSLSSVSGSSSQQQQQQQEQQAEAVVYPRDWLVTKPSAHGTLHEFLKSPQGEALDWMDKIRLIRGVASGLMFLHEHGQLHMNLHSDNVLIENGPTAVLTDFGQSSRSARRPESYADQSPPMRHPSSSPRAAPGSRWVHGGSVFEKGLIYTAPERLANPELNPCTTASDIYALGVIMLEIMTGHRSHASHFLTSSSADHNHLRLEESSKTGRESTPLPTMSTPHGTMTLPTAMESLIRRICHRDPAQRPGLFVIRSQLKEMANTSFDLHVREPINKGTTGIQLNAKKPISLISVVTTPSVIAESGQSTSSIQSSFASRSSNPEAPIPKSPPLVKKRTSILRKALDMSLNSPPASPKRKNIQIWEAAVKGDVKAIHSLLSQGISVNQRDPLTDHTPLLAAVADLENPNQTPNIAILELLINRGAEINAYDQKTKQTLLHHLCSRPNPSPAVLKFLLDRGANPNAVSVSRQTPLHYLAERAKVSPLEPMRLLLDFGAEVDAKGPVMWTALHLLSASEKPYLDAMMLLLTRDIDVNARDSNQWTALHFVAHYNQDPAPALKILVDAGADVNALTKRHEGVIQVLLKSKSIDRMSLDQATVAALGSSSNPPPAGSSGLGISGMGTFGGHNRKRSSASILSNSSTFSSLPRISTVAEVSVAQQQPELVNNASAGVLSPEEEAKEESLKKLADLIRWLNVECGVNLDLSLEYEDPYPPTHPKNQHVLYRAIRLGMRSIVAVLLETSLAVSEIHVLDEALQVTEDMLCALNLSMQPVSMECNGGTARSSLESSASSPRHGTFNHRRNSSVSSNGSSFIPPGGSSNGSSVATGASSSIITPKSLAAAAASISRIQEIEALLKIWRFGEQRQQLLDSVKARLARSNRRRAGSKGRGGGPGGALVIGGSVEDDGSNSPVSSLSSDRDREVFVRSTTM</sequence>
<dbReference type="PANTHER" id="PTHR24134:SF9">
    <property type="entry name" value="ANKYRIN REPEAT AND SOCS BOX PROTEIN 8"/>
    <property type="match status" value="1"/>
</dbReference>
<dbReference type="InterPro" id="IPR002110">
    <property type="entry name" value="Ankyrin_rpt"/>
</dbReference>
<dbReference type="Gene3D" id="1.25.40.20">
    <property type="entry name" value="Ankyrin repeat-containing domain"/>
    <property type="match status" value="2"/>
</dbReference>
<feature type="region of interest" description="Disordered" evidence="4">
    <location>
        <begin position="241"/>
        <end position="279"/>
    </location>
</feature>
<evidence type="ECO:0000256" key="1">
    <source>
        <dbReference type="ARBA" id="ARBA00022737"/>
    </source>
</evidence>
<evidence type="ECO:0000256" key="3">
    <source>
        <dbReference type="PROSITE-ProRule" id="PRU00023"/>
    </source>
</evidence>
<feature type="compositionally biased region" description="Polar residues" evidence="4">
    <location>
        <begin position="357"/>
        <end position="368"/>
    </location>
</feature>
<dbReference type="Gene3D" id="1.10.510.10">
    <property type="entry name" value="Transferase(Phosphotransferase) domain 1"/>
    <property type="match status" value="1"/>
</dbReference>
<dbReference type="Pfam" id="PF13606">
    <property type="entry name" value="Ank_3"/>
    <property type="match status" value="1"/>
</dbReference>
<gene>
    <name evidence="6" type="ORF">EMPS_04800</name>
</gene>
<keyword evidence="7" id="KW-1185">Reference proteome</keyword>
<proteinExistence type="predicted"/>
<feature type="repeat" description="ANK" evidence="3">
    <location>
        <begin position="532"/>
        <end position="571"/>
    </location>
</feature>
<feature type="compositionally biased region" description="Low complexity" evidence="4">
    <location>
        <begin position="446"/>
        <end position="461"/>
    </location>
</feature>
<dbReference type="Proteomes" id="UP000827284">
    <property type="component" value="Unassembled WGS sequence"/>
</dbReference>
<accession>A0A9P3LVU7</accession>
<feature type="region of interest" description="Disordered" evidence="4">
    <location>
        <begin position="1017"/>
        <end position="1068"/>
    </location>
</feature>
<feature type="region of interest" description="Disordered" evidence="4">
    <location>
        <begin position="446"/>
        <end position="473"/>
    </location>
</feature>
<dbReference type="OrthoDB" id="20872at2759"/>
<keyword evidence="1" id="KW-0677">Repeat</keyword>
<dbReference type="PROSITE" id="PS50011">
    <property type="entry name" value="PROTEIN_KINASE_DOM"/>
    <property type="match status" value="1"/>
</dbReference>
<evidence type="ECO:0000259" key="5">
    <source>
        <dbReference type="PROSITE" id="PS50011"/>
    </source>
</evidence>
<evidence type="ECO:0000313" key="7">
    <source>
        <dbReference type="Proteomes" id="UP000827284"/>
    </source>
</evidence>
<evidence type="ECO:0000256" key="2">
    <source>
        <dbReference type="ARBA" id="ARBA00023043"/>
    </source>
</evidence>
<dbReference type="GO" id="GO:0005524">
    <property type="term" value="F:ATP binding"/>
    <property type="evidence" value="ECO:0007669"/>
    <property type="project" value="InterPro"/>
</dbReference>
<dbReference type="PANTHER" id="PTHR24134">
    <property type="entry name" value="ANKYRIN REPEAT-CONTAINING PROTEIN DDB_G0279043"/>
    <property type="match status" value="1"/>
</dbReference>
<comment type="caution">
    <text evidence="6">The sequence shown here is derived from an EMBL/GenBank/DDBJ whole genome shotgun (WGS) entry which is preliminary data.</text>
</comment>
<keyword evidence="2 3" id="KW-0040">ANK repeat</keyword>
<dbReference type="Pfam" id="PF00069">
    <property type="entry name" value="Pkinase"/>
    <property type="match status" value="1"/>
</dbReference>
<reference evidence="6" key="2">
    <citation type="journal article" date="2022" name="Microbiol. Resour. Announc.">
        <title>Whole-Genome Sequence of Entomortierella parvispora E1425, a Mucoromycotan Fungus Associated with Burkholderiaceae-Related Endosymbiotic Bacteria.</title>
        <authorList>
            <person name="Herlambang A."/>
            <person name="Guo Y."/>
            <person name="Takashima Y."/>
            <person name="Narisawa K."/>
            <person name="Ohta H."/>
            <person name="Nishizawa T."/>
        </authorList>
    </citation>
    <scope>NUCLEOTIDE SEQUENCE</scope>
    <source>
        <strain evidence="6">E1425</strain>
    </source>
</reference>
<dbReference type="AlphaFoldDB" id="A0A9P3LVU7"/>
<feature type="compositionally biased region" description="Low complexity" evidence="4">
    <location>
        <begin position="260"/>
        <end position="277"/>
    </location>
</feature>
<dbReference type="SUPFAM" id="SSF56112">
    <property type="entry name" value="Protein kinase-like (PK-like)"/>
    <property type="match status" value="1"/>
</dbReference>
<dbReference type="InterPro" id="IPR011009">
    <property type="entry name" value="Kinase-like_dom_sf"/>
</dbReference>
<dbReference type="InterPro" id="IPR000719">
    <property type="entry name" value="Prot_kinase_dom"/>
</dbReference>
<dbReference type="SMART" id="SM00248">
    <property type="entry name" value="ANK"/>
    <property type="match status" value="7"/>
</dbReference>
<feature type="repeat" description="ANK" evidence="3">
    <location>
        <begin position="608"/>
        <end position="643"/>
    </location>
</feature>
<dbReference type="EMBL" id="BQFW01000006">
    <property type="protein sequence ID" value="GJJ72443.1"/>
    <property type="molecule type" value="Genomic_DNA"/>
</dbReference>
<dbReference type="GO" id="GO:0004672">
    <property type="term" value="F:protein kinase activity"/>
    <property type="evidence" value="ECO:0007669"/>
    <property type="project" value="InterPro"/>
</dbReference>
<protein>
    <recommendedName>
        <fullName evidence="5">Protein kinase domain-containing protein</fullName>
    </recommendedName>
</protein>
<evidence type="ECO:0000256" key="4">
    <source>
        <dbReference type="SAM" id="MobiDB-lite"/>
    </source>
</evidence>
<feature type="domain" description="Protein kinase" evidence="5">
    <location>
        <begin position="42"/>
        <end position="407"/>
    </location>
</feature>
<dbReference type="PROSITE" id="PS50088">
    <property type="entry name" value="ANK_REPEAT"/>
    <property type="match status" value="3"/>
</dbReference>
<evidence type="ECO:0000313" key="6">
    <source>
        <dbReference type="EMBL" id="GJJ72443.1"/>
    </source>
</evidence>
<feature type="repeat" description="ANK" evidence="3">
    <location>
        <begin position="679"/>
        <end position="713"/>
    </location>
</feature>